<accession>A0A5N6INS2</accession>
<gene>
    <name evidence="1" type="ORF">BDV30DRAFT_218890</name>
</gene>
<keyword evidence="2" id="KW-1185">Reference proteome</keyword>
<protein>
    <submittedName>
        <fullName evidence="1">Uncharacterized protein</fullName>
    </submittedName>
</protein>
<reference evidence="1 2" key="1">
    <citation type="submission" date="2019-04" db="EMBL/GenBank/DDBJ databases">
        <title>Fungal friends and foes A comparative genomics study of 23 Aspergillus species from section Flavi.</title>
        <authorList>
            <consortium name="DOE Joint Genome Institute"/>
            <person name="Kjaerbolling I."/>
            <person name="Vesth T.C."/>
            <person name="Frisvad J.C."/>
            <person name="Nybo J.L."/>
            <person name="Theobald S."/>
            <person name="Kildgaard S."/>
            <person name="Petersen T.I."/>
            <person name="Kuo A."/>
            <person name="Sato A."/>
            <person name="Lyhne E.K."/>
            <person name="Kogle M.E."/>
            <person name="Wiebenga A."/>
            <person name="Kun R.S."/>
            <person name="Lubbers R.J."/>
            <person name="Makela M.R."/>
            <person name="Barry K."/>
            <person name="Chovatia M."/>
            <person name="Clum A."/>
            <person name="Daum C."/>
            <person name="Haridas S."/>
            <person name="He G."/>
            <person name="LaButti K."/>
            <person name="Lipzen A."/>
            <person name="Mondo S."/>
            <person name="Pangilinan J."/>
            <person name="Riley R."/>
            <person name="Salamov A."/>
            <person name="Simmons B.A."/>
            <person name="Magnuson J.K."/>
            <person name="Henrissat B."/>
            <person name="Mortensen U.H."/>
            <person name="Larsen T.O."/>
            <person name="De vries R.P."/>
            <person name="Grigoriev I.V."/>
            <person name="Machida M."/>
            <person name="Baker S.E."/>
            <person name="Andersen M.R."/>
        </authorList>
    </citation>
    <scope>NUCLEOTIDE SEQUENCE [LARGE SCALE GENOMIC DNA]</scope>
    <source>
        <strain evidence="1 2">CBS 117635</strain>
    </source>
</reference>
<proteinExistence type="predicted"/>
<evidence type="ECO:0000313" key="1">
    <source>
        <dbReference type="EMBL" id="KAB8268116.1"/>
    </source>
</evidence>
<dbReference type="EMBL" id="ML732878">
    <property type="protein sequence ID" value="KAB8268116.1"/>
    <property type="molecule type" value="Genomic_DNA"/>
</dbReference>
<dbReference type="AlphaFoldDB" id="A0A5N6INS2"/>
<dbReference type="Proteomes" id="UP000326289">
    <property type="component" value="Unassembled WGS sequence"/>
</dbReference>
<sequence>MWDMKLNISDIHSLCGSHAFEVLAQIARVKEKMLPTNEAFGLGENLWRKKSNTKVSHVR</sequence>
<name>A0A5N6INS2_9EURO</name>
<evidence type="ECO:0000313" key="2">
    <source>
        <dbReference type="Proteomes" id="UP000326289"/>
    </source>
</evidence>
<organism evidence="1 2">
    <name type="scientific">Aspergillus minisclerotigenes</name>
    <dbReference type="NCBI Taxonomy" id="656917"/>
    <lineage>
        <taxon>Eukaryota</taxon>
        <taxon>Fungi</taxon>
        <taxon>Dikarya</taxon>
        <taxon>Ascomycota</taxon>
        <taxon>Pezizomycotina</taxon>
        <taxon>Eurotiomycetes</taxon>
        <taxon>Eurotiomycetidae</taxon>
        <taxon>Eurotiales</taxon>
        <taxon>Aspergillaceae</taxon>
        <taxon>Aspergillus</taxon>
        <taxon>Aspergillus subgen. Circumdati</taxon>
    </lineage>
</organism>